<gene>
    <name evidence="1" type="ORF">CEXT_633041</name>
</gene>
<dbReference type="Proteomes" id="UP001054945">
    <property type="component" value="Unassembled WGS sequence"/>
</dbReference>
<dbReference type="EMBL" id="BPLR01020296">
    <property type="protein sequence ID" value="GIX77018.1"/>
    <property type="molecule type" value="Genomic_DNA"/>
</dbReference>
<reference evidence="1 2" key="1">
    <citation type="submission" date="2021-06" db="EMBL/GenBank/DDBJ databases">
        <title>Caerostris extrusa draft genome.</title>
        <authorList>
            <person name="Kono N."/>
            <person name="Arakawa K."/>
        </authorList>
    </citation>
    <scope>NUCLEOTIDE SEQUENCE [LARGE SCALE GENOMIC DNA]</scope>
</reference>
<evidence type="ECO:0000313" key="2">
    <source>
        <dbReference type="Proteomes" id="UP001054945"/>
    </source>
</evidence>
<accession>A0AAV4MXM8</accession>
<comment type="caution">
    <text evidence="1">The sequence shown here is derived from an EMBL/GenBank/DDBJ whole genome shotgun (WGS) entry which is preliminary data.</text>
</comment>
<dbReference type="AlphaFoldDB" id="A0AAV4MXM8"/>
<organism evidence="1 2">
    <name type="scientific">Caerostris extrusa</name>
    <name type="common">Bark spider</name>
    <name type="synonym">Caerostris bankana</name>
    <dbReference type="NCBI Taxonomy" id="172846"/>
    <lineage>
        <taxon>Eukaryota</taxon>
        <taxon>Metazoa</taxon>
        <taxon>Ecdysozoa</taxon>
        <taxon>Arthropoda</taxon>
        <taxon>Chelicerata</taxon>
        <taxon>Arachnida</taxon>
        <taxon>Araneae</taxon>
        <taxon>Araneomorphae</taxon>
        <taxon>Entelegynae</taxon>
        <taxon>Araneoidea</taxon>
        <taxon>Araneidae</taxon>
        <taxon>Caerostris</taxon>
    </lineage>
</organism>
<protein>
    <submittedName>
        <fullName evidence="1">Uncharacterized protein</fullName>
    </submittedName>
</protein>
<name>A0AAV4MXM8_CAEEX</name>
<evidence type="ECO:0000313" key="1">
    <source>
        <dbReference type="EMBL" id="GIX77018.1"/>
    </source>
</evidence>
<proteinExistence type="predicted"/>
<keyword evidence="2" id="KW-1185">Reference proteome</keyword>
<sequence>MTSKLINYATRCKTRYDVSKITFGKGDIWTPTDLEGAPGRSALFLFILKTKRVSGSQKEYFRQKRLRICHHDGEPSHRDLKWAFVSVGNFPTHRRFYLGC</sequence>